<sequence length="56" mass="6378">MQQIVTTWNKEVKRAVGIQRAVSLVEAAKISIGIKEKAVINFAMLQAYKNIFHYNN</sequence>
<accession>A0A7Y3SSS6</accession>
<comment type="caution">
    <text evidence="1">The sequence shown here is derived from an EMBL/GenBank/DDBJ whole genome shotgun (WGS) entry which is preliminary data.</text>
</comment>
<evidence type="ECO:0000313" key="1">
    <source>
        <dbReference type="EMBL" id="NNU74694.1"/>
    </source>
</evidence>
<organism evidence="1 2">
    <name type="scientific">Clostridium estertheticum</name>
    <dbReference type="NCBI Taxonomy" id="238834"/>
    <lineage>
        <taxon>Bacteria</taxon>
        <taxon>Bacillati</taxon>
        <taxon>Bacillota</taxon>
        <taxon>Clostridia</taxon>
        <taxon>Eubacteriales</taxon>
        <taxon>Clostridiaceae</taxon>
        <taxon>Clostridium</taxon>
    </lineage>
</organism>
<reference evidence="1 2" key="1">
    <citation type="submission" date="2020-05" db="EMBL/GenBank/DDBJ databases">
        <title>Complete genome of Clostridium estertheticum subspecies estertheticum, isolated from Vacuum packed lamb meat from New Zealand imported to Switzerland.</title>
        <authorList>
            <person name="Wambui J."/>
            <person name="Stevens M.J.A."/>
            <person name="Stephan R."/>
        </authorList>
    </citation>
    <scope>NUCLEOTIDE SEQUENCE [LARGE SCALE GENOMIC DNA]</scope>
    <source>
        <strain evidence="1 2">CEST001</strain>
    </source>
</reference>
<name>A0A7Y3SSS6_9CLOT</name>
<protein>
    <submittedName>
        <fullName evidence="1">Uncharacterized protein</fullName>
    </submittedName>
</protein>
<evidence type="ECO:0000313" key="2">
    <source>
        <dbReference type="Proteomes" id="UP000531659"/>
    </source>
</evidence>
<dbReference type="AlphaFoldDB" id="A0A7Y3SSS6"/>
<proteinExistence type="predicted"/>
<dbReference type="Proteomes" id="UP000531659">
    <property type="component" value="Unassembled WGS sequence"/>
</dbReference>
<gene>
    <name evidence="1" type="ORF">HLQ16_01885</name>
</gene>
<dbReference type="EMBL" id="JABEYB010000001">
    <property type="protein sequence ID" value="NNU74694.1"/>
    <property type="molecule type" value="Genomic_DNA"/>
</dbReference>
<dbReference type="RefSeq" id="WP_171295539.1">
    <property type="nucleotide sequence ID" value="NZ_CP087098.1"/>
</dbReference>